<organism evidence="7">
    <name type="scientific">Lygus hesperus</name>
    <name type="common">Western plant bug</name>
    <dbReference type="NCBI Taxonomy" id="30085"/>
    <lineage>
        <taxon>Eukaryota</taxon>
        <taxon>Metazoa</taxon>
        <taxon>Ecdysozoa</taxon>
        <taxon>Arthropoda</taxon>
        <taxon>Hexapoda</taxon>
        <taxon>Insecta</taxon>
        <taxon>Pterygota</taxon>
        <taxon>Neoptera</taxon>
        <taxon>Paraneoptera</taxon>
        <taxon>Hemiptera</taxon>
        <taxon>Heteroptera</taxon>
        <taxon>Panheteroptera</taxon>
        <taxon>Cimicomorpha</taxon>
        <taxon>Miridae</taxon>
        <taxon>Mirini</taxon>
        <taxon>Lygus</taxon>
    </lineage>
</organism>
<dbReference type="GO" id="GO:0003677">
    <property type="term" value="F:DNA binding"/>
    <property type="evidence" value="ECO:0007669"/>
    <property type="project" value="UniProtKB-KW"/>
</dbReference>
<feature type="domain" description="GCF C-terminal" evidence="6">
    <location>
        <begin position="516"/>
        <end position="727"/>
    </location>
</feature>
<dbReference type="GO" id="GO:0071008">
    <property type="term" value="C:U2-type post-mRNA release spliceosomal complex"/>
    <property type="evidence" value="ECO:0007669"/>
    <property type="project" value="InterPro"/>
</dbReference>
<reference evidence="7" key="1">
    <citation type="journal article" date="2014" name="PLoS ONE">
        <title>Transcriptome-Based Identification of ABC Transporters in the Western Tarnished Plant Bug Lygus hesperus.</title>
        <authorList>
            <person name="Hull J.J."/>
            <person name="Chaney K."/>
            <person name="Geib S.M."/>
            <person name="Fabrick J.A."/>
            <person name="Brent C.S."/>
            <person name="Walsh D."/>
            <person name="Lavine L.C."/>
        </authorList>
    </citation>
    <scope>NUCLEOTIDE SEQUENCE</scope>
</reference>
<dbReference type="PANTHER" id="PTHR12214:SF0">
    <property type="entry name" value="LD29489P"/>
    <property type="match status" value="1"/>
</dbReference>
<comment type="similarity">
    <text evidence="2">Belongs to the GCF family.</text>
</comment>
<evidence type="ECO:0000313" key="8">
    <source>
        <dbReference type="EMBL" id="JAG60222.1"/>
    </source>
</evidence>
<dbReference type="EMBL" id="GBHO01023722">
    <property type="protein sequence ID" value="JAG19882.1"/>
    <property type="molecule type" value="Transcribed_RNA"/>
</dbReference>
<reference evidence="8" key="3">
    <citation type="submission" date="2014-09" db="EMBL/GenBank/DDBJ databases">
        <authorList>
            <person name="Magalhaes I.L.F."/>
            <person name="Oliveira U."/>
            <person name="Santos F.R."/>
            <person name="Vidigal T.H.D.A."/>
            <person name="Brescovit A.D."/>
            <person name="Santos A.J."/>
        </authorList>
    </citation>
    <scope>NUCLEOTIDE SEQUENCE</scope>
</reference>
<evidence type="ECO:0000256" key="2">
    <source>
        <dbReference type="ARBA" id="ARBA00010801"/>
    </source>
</evidence>
<evidence type="ECO:0000256" key="4">
    <source>
        <dbReference type="SAM" id="Coils"/>
    </source>
</evidence>
<dbReference type="EMBL" id="GBRD01005599">
    <property type="protein sequence ID" value="JAG60222.1"/>
    <property type="molecule type" value="Transcribed_RNA"/>
</dbReference>
<feature type="coiled-coil region" evidence="4">
    <location>
        <begin position="343"/>
        <end position="370"/>
    </location>
</feature>
<gene>
    <name evidence="7" type="primary">GCFC1_0</name>
    <name evidence="7" type="ORF">CM83_39724</name>
</gene>
<feature type="compositionally biased region" description="Basic residues" evidence="5">
    <location>
        <begin position="66"/>
        <end position="76"/>
    </location>
</feature>
<dbReference type="PANTHER" id="PTHR12214">
    <property type="entry name" value="GC-RICH SEQUENCE DNA-BINDING FACTOR"/>
    <property type="match status" value="1"/>
</dbReference>
<dbReference type="Pfam" id="PF15458">
    <property type="entry name" value="NTR2"/>
    <property type="match status" value="1"/>
</dbReference>
<dbReference type="Pfam" id="PF07842">
    <property type="entry name" value="GCFC"/>
    <property type="match status" value="1"/>
</dbReference>
<proteinExistence type="inferred from homology"/>
<dbReference type="AlphaFoldDB" id="A0A0A9XGL8"/>
<sequence length="801" mass="92093">MAFFNKSKRNLRLRGITEPEDDENDGVETVRMNNETRKPKASKPVKQSLLSFGEDLEGDDGEVFKVKKSAQSKKFRKQLDKERKKKKDKVTSPQDGSERPNETLLDQDIVIKLKNTFPILNGREAEKADVEGNESEDESVGNKPIHRFIKKSDLVIERGKIPDAATIHAARKQRQHQREMGEVVPLPEEPENFENSKSRLVREDDNDVSDGEEERMNMAINLAHEDRMRRKAEFEAAQHLDYEESDKGEEEEWEAQQIRKGVTGAQIAAVQQETMYYQQYMGNAAMGSIPSALSAMPLENAMDMGPMESSPAVFPPLPSTATNEPQLVISKLKERLAEVRDVHRRHVLDRDAASDEVEDLKRENDKLRENTPWLAERFRFYQDLRGYVTDLVDCLDEKMLVIKLLEQRVESIYSQKVNECIARRRQDVMDQSQELAPQSRDRDENEVRRIAEREGRRIRRQRVRELRGFSNHVEGMSSDEETTETEQINARAQRDIIDQDAQHVFEDVLEEFSTIDGVLRRFETWKKFDCDAYTEAYVSLCLPKLLGPLIRMQILLWNPFSQGAQELEKSQWYTSLVMFSQDEKESEDSLRRDPDVQLLPRIIEKVIIPKLTQLVTQCWDPLSSTQTVSLVGLVTKFIQDYPTVTHSSKFLNALLKSVVDKMKVAVENDVYIPIYPRQRMSEAKVNAFFLRQCSVATKLLSNLVRWQGIISDDLLSQIALDALLTRYLVMAMRSSPPLQAANLCQMVGSALPRVWLQVCVHPPQLTPFLNEAKSIAKQLDFDKPLERDALERLSSILKATT</sequence>
<keyword evidence="4" id="KW-0175">Coiled coil</keyword>
<dbReference type="InterPro" id="IPR012890">
    <property type="entry name" value="GCFC2-like"/>
</dbReference>
<name>A0A0A9XGL8_LYGHE</name>
<dbReference type="GO" id="GO:0000390">
    <property type="term" value="P:spliceosomal complex disassembly"/>
    <property type="evidence" value="ECO:0007669"/>
    <property type="project" value="InterPro"/>
</dbReference>
<reference evidence="7" key="2">
    <citation type="submission" date="2014-07" db="EMBL/GenBank/DDBJ databases">
        <authorList>
            <person name="Hull J."/>
        </authorList>
    </citation>
    <scope>NUCLEOTIDE SEQUENCE</scope>
</reference>
<accession>A0A0A9XGL8</accession>
<feature type="region of interest" description="Disordered" evidence="5">
    <location>
        <begin position="125"/>
        <end position="144"/>
    </location>
</feature>
<evidence type="ECO:0000256" key="1">
    <source>
        <dbReference type="ARBA" id="ARBA00004123"/>
    </source>
</evidence>
<dbReference type="InterPro" id="IPR028211">
    <property type="entry name" value="Ntr2"/>
</dbReference>
<feature type="region of interest" description="Disordered" evidence="5">
    <location>
        <begin position="61"/>
        <end position="105"/>
    </location>
</feature>
<evidence type="ECO:0000313" key="7">
    <source>
        <dbReference type="EMBL" id="JAG19882.1"/>
    </source>
</evidence>
<evidence type="ECO:0000259" key="6">
    <source>
        <dbReference type="Pfam" id="PF07842"/>
    </source>
</evidence>
<keyword evidence="3" id="KW-0539">Nucleus</keyword>
<dbReference type="InterPro" id="IPR022783">
    <property type="entry name" value="GCFC_dom"/>
</dbReference>
<evidence type="ECO:0000256" key="3">
    <source>
        <dbReference type="ARBA" id="ARBA00023242"/>
    </source>
</evidence>
<comment type="subcellular location">
    <subcellularLocation>
        <location evidence="1">Nucleus</location>
    </subcellularLocation>
</comment>
<protein>
    <submittedName>
        <fullName evidence="7">GC-rich sequence DNA-binding factor 1</fullName>
    </submittedName>
</protein>
<keyword evidence="7" id="KW-0238">DNA-binding</keyword>
<feature type="region of interest" description="Disordered" evidence="5">
    <location>
        <begin position="1"/>
        <end position="49"/>
    </location>
</feature>
<feature type="compositionally biased region" description="Basic residues" evidence="5">
    <location>
        <begin position="1"/>
        <end position="12"/>
    </location>
</feature>
<evidence type="ECO:0000256" key="5">
    <source>
        <dbReference type="SAM" id="MobiDB-lite"/>
    </source>
</evidence>